<dbReference type="AlphaFoldDB" id="W9W299"/>
<comment type="similarity">
    <text evidence="1">Belongs to the hemerythrin family.</text>
</comment>
<evidence type="ECO:0000256" key="1">
    <source>
        <dbReference type="ARBA" id="ARBA00010587"/>
    </source>
</evidence>
<feature type="domain" description="Hemerythrin-like" evidence="5">
    <location>
        <begin position="15"/>
        <end position="126"/>
    </location>
</feature>
<dbReference type="PATRIC" id="fig|1249627.3.peg.526"/>
<sequence length="136" mass="16089">MIDIQWDDKFSVGHARIDHEHQVFLDLIRNVSLADDQKAPRERILRLLTEIRKYADFHFYSEENIMIDHAYPDYEAHKREHAMLVSSLDNRIHQYRLEEDDDLGSMVEFLFQWFALHTTGSDKKLVSHIGPEAHSA</sequence>
<dbReference type="PROSITE" id="PS00550">
    <property type="entry name" value="HEMERYTHRINS"/>
    <property type="match status" value="1"/>
</dbReference>
<dbReference type="SUPFAM" id="SSF47188">
    <property type="entry name" value="Hemerythrin-like"/>
    <property type="match status" value="1"/>
</dbReference>
<dbReference type="GO" id="GO:0046872">
    <property type="term" value="F:metal ion binding"/>
    <property type="evidence" value="ECO:0007669"/>
    <property type="project" value="UniProtKB-KW"/>
</dbReference>
<proteinExistence type="inferred from homology"/>
<dbReference type="InterPro" id="IPR012312">
    <property type="entry name" value="Hemerythrin-like"/>
</dbReference>
<dbReference type="OrthoDB" id="1122424at2"/>
<dbReference type="InterPro" id="IPR035938">
    <property type="entry name" value="Hemerythrin-like_sf"/>
</dbReference>
<dbReference type="Proteomes" id="UP000019460">
    <property type="component" value="Unassembled WGS sequence"/>
</dbReference>
<dbReference type="EMBL" id="AONC01000006">
    <property type="protein sequence ID" value="EXJ16705.1"/>
    <property type="molecule type" value="Genomic_DNA"/>
</dbReference>
<reference evidence="6 7" key="1">
    <citation type="submission" date="2012-11" db="EMBL/GenBank/DDBJ databases">
        <title>Genome assembly of Thiorhodococcus sp. AK35.</title>
        <authorList>
            <person name="Nupur N."/>
            <person name="Khatri I."/>
            <person name="Subramanian S."/>
            <person name="Pinnaka A."/>
        </authorList>
    </citation>
    <scope>NUCLEOTIDE SEQUENCE [LARGE SCALE GENOMIC DNA]</scope>
    <source>
        <strain evidence="6 7">AK35</strain>
    </source>
</reference>
<evidence type="ECO:0000256" key="2">
    <source>
        <dbReference type="ARBA" id="ARBA00022621"/>
    </source>
</evidence>
<evidence type="ECO:0000256" key="3">
    <source>
        <dbReference type="ARBA" id="ARBA00022723"/>
    </source>
</evidence>
<gene>
    <name evidence="6" type="ORF">D779_3382</name>
</gene>
<evidence type="ECO:0000313" key="7">
    <source>
        <dbReference type="Proteomes" id="UP000019460"/>
    </source>
</evidence>
<dbReference type="RefSeq" id="WP_043748978.1">
    <property type="nucleotide sequence ID" value="NZ_AONC01000006.1"/>
</dbReference>
<accession>W9W299</accession>
<keyword evidence="2" id="KW-0813">Transport</keyword>
<dbReference type="CDD" id="cd12107">
    <property type="entry name" value="Hemerythrin"/>
    <property type="match status" value="1"/>
</dbReference>
<dbReference type="STRING" id="1249627.D779_3382"/>
<dbReference type="PANTHER" id="PTHR37164">
    <property type="entry name" value="BACTERIOHEMERYTHRIN"/>
    <property type="match status" value="1"/>
</dbReference>
<dbReference type="GO" id="GO:0005344">
    <property type="term" value="F:oxygen carrier activity"/>
    <property type="evidence" value="ECO:0007669"/>
    <property type="project" value="UniProtKB-KW"/>
</dbReference>
<protein>
    <recommendedName>
        <fullName evidence="5">Hemerythrin-like domain-containing protein</fullName>
    </recommendedName>
</protein>
<dbReference type="NCBIfam" id="TIGR02481">
    <property type="entry name" value="hemeryth_dom"/>
    <property type="match status" value="1"/>
</dbReference>
<dbReference type="Pfam" id="PF01814">
    <property type="entry name" value="Hemerythrin"/>
    <property type="match status" value="1"/>
</dbReference>
<keyword evidence="4" id="KW-0408">Iron</keyword>
<dbReference type="InterPro" id="IPR050669">
    <property type="entry name" value="Hemerythrin"/>
</dbReference>
<dbReference type="NCBIfam" id="NF033749">
    <property type="entry name" value="bact_hemeryth"/>
    <property type="match status" value="1"/>
</dbReference>
<dbReference type="PANTHER" id="PTHR37164:SF1">
    <property type="entry name" value="BACTERIOHEMERYTHRIN"/>
    <property type="match status" value="1"/>
</dbReference>
<dbReference type="Gene3D" id="1.20.120.50">
    <property type="entry name" value="Hemerythrin-like"/>
    <property type="match status" value="1"/>
</dbReference>
<keyword evidence="3" id="KW-0479">Metal-binding</keyword>
<comment type="caution">
    <text evidence="6">The sequence shown here is derived from an EMBL/GenBank/DDBJ whole genome shotgun (WGS) entry which is preliminary data.</text>
</comment>
<evidence type="ECO:0000313" key="6">
    <source>
        <dbReference type="EMBL" id="EXJ16705.1"/>
    </source>
</evidence>
<organism evidence="6 7">
    <name type="scientific">Imhoffiella purpurea</name>
    <dbReference type="NCBI Taxonomy" id="1249627"/>
    <lineage>
        <taxon>Bacteria</taxon>
        <taxon>Pseudomonadati</taxon>
        <taxon>Pseudomonadota</taxon>
        <taxon>Gammaproteobacteria</taxon>
        <taxon>Chromatiales</taxon>
        <taxon>Chromatiaceae</taxon>
        <taxon>Imhoffiella</taxon>
    </lineage>
</organism>
<keyword evidence="7" id="KW-1185">Reference proteome</keyword>
<keyword evidence="2" id="KW-0561">Oxygen transport</keyword>
<dbReference type="InterPro" id="IPR016131">
    <property type="entry name" value="Haemerythrin_Fe_BS"/>
</dbReference>
<evidence type="ECO:0000259" key="5">
    <source>
        <dbReference type="Pfam" id="PF01814"/>
    </source>
</evidence>
<name>W9W299_9GAMM</name>
<dbReference type="eggNOG" id="COG2703">
    <property type="taxonomic scope" value="Bacteria"/>
</dbReference>
<evidence type="ECO:0000256" key="4">
    <source>
        <dbReference type="ARBA" id="ARBA00023004"/>
    </source>
</evidence>
<dbReference type="InterPro" id="IPR012827">
    <property type="entry name" value="Hemerythrin_metal-bd"/>
</dbReference>